<dbReference type="PANTHER" id="PTHR43130:SF3">
    <property type="entry name" value="HTH-TYPE TRANSCRIPTIONAL REGULATOR RV1931C"/>
    <property type="match status" value="1"/>
</dbReference>
<dbReference type="EMBL" id="JAGQHS010000272">
    <property type="protein sequence ID" value="MCA9759144.1"/>
    <property type="molecule type" value="Genomic_DNA"/>
</dbReference>
<dbReference type="SUPFAM" id="SSF52317">
    <property type="entry name" value="Class I glutamine amidotransferase-like"/>
    <property type="match status" value="1"/>
</dbReference>
<dbReference type="GO" id="GO:0006355">
    <property type="term" value="P:regulation of DNA-templated transcription"/>
    <property type="evidence" value="ECO:0007669"/>
    <property type="project" value="TreeGrafter"/>
</dbReference>
<comment type="caution">
    <text evidence="2">The sequence shown here is derived from an EMBL/GenBank/DDBJ whole genome shotgun (WGS) entry which is preliminary data.</text>
</comment>
<reference evidence="2" key="2">
    <citation type="journal article" date="2021" name="Microbiome">
        <title>Successional dynamics and alternative stable states in a saline activated sludge microbial community over 9 years.</title>
        <authorList>
            <person name="Wang Y."/>
            <person name="Ye J."/>
            <person name="Ju F."/>
            <person name="Liu L."/>
            <person name="Boyd J.A."/>
            <person name="Deng Y."/>
            <person name="Parks D.H."/>
            <person name="Jiang X."/>
            <person name="Yin X."/>
            <person name="Woodcroft B.J."/>
            <person name="Tyson G.W."/>
            <person name="Hugenholtz P."/>
            <person name="Polz M.F."/>
            <person name="Zhang T."/>
        </authorList>
    </citation>
    <scope>NUCLEOTIDE SEQUENCE</scope>
    <source>
        <strain evidence="2">HKST-UBA02</strain>
    </source>
</reference>
<feature type="domain" description="DJ-1/PfpI" evidence="1">
    <location>
        <begin position="2"/>
        <end position="169"/>
    </location>
</feature>
<dbReference type="AlphaFoldDB" id="A0A956NHN9"/>
<protein>
    <submittedName>
        <fullName evidence="2">DJ-1/PfpI family protein</fullName>
    </submittedName>
</protein>
<organism evidence="2 3">
    <name type="scientific">Eiseniibacteriota bacterium</name>
    <dbReference type="NCBI Taxonomy" id="2212470"/>
    <lineage>
        <taxon>Bacteria</taxon>
        <taxon>Candidatus Eiseniibacteriota</taxon>
    </lineage>
</organism>
<accession>A0A956NHN9</accession>
<evidence type="ECO:0000313" key="3">
    <source>
        <dbReference type="Proteomes" id="UP000739538"/>
    </source>
</evidence>
<proteinExistence type="predicted"/>
<evidence type="ECO:0000313" key="2">
    <source>
        <dbReference type="EMBL" id="MCA9759144.1"/>
    </source>
</evidence>
<reference evidence="2" key="1">
    <citation type="submission" date="2020-04" db="EMBL/GenBank/DDBJ databases">
        <authorList>
            <person name="Zhang T."/>
        </authorList>
    </citation>
    <scope>NUCLEOTIDE SEQUENCE</scope>
    <source>
        <strain evidence="2">HKST-UBA02</strain>
    </source>
</reference>
<dbReference type="InterPro" id="IPR052158">
    <property type="entry name" value="INH-QAR"/>
</dbReference>
<dbReference type="PANTHER" id="PTHR43130">
    <property type="entry name" value="ARAC-FAMILY TRANSCRIPTIONAL REGULATOR"/>
    <property type="match status" value="1"/>
</dbReference>
<sequence>MKTVGIVVFPDSEELDWAGPFEVFGMAAAVGADLKVVTLAETLEPVRCAKGLRIAPDHTLGDAPNLDVVLLPGGVGTRAQIENRVLLDWLRGIAPECEWVTSVCTGAAILAVAGLVERKRVTTHWTYIEGLRELAPKCEVVDDMRYVRDGKVVTAAGVSAGIDMSLWLVGQMFSPELARSTQKMMEYDPAPPYQASV</sequence>
<gene>
    <name evidence="2" type="ORF">KDA27_25345</name>
</gene>
<dbReference type="Gene3D" id="3.40.50.880">
    <property type="match status" value="1"/>
</dbReference>
<dbReference type="Pfam" id="PF01965">
    <property type="entry name" value="DJ-1_PfpI"/>
    <property type="match status" value="1"/>
</dbReference>
<dbReference type="InterPro" id="IPR002818">
    <property type="entry name" value="DJ-1/PfpI"/>
</dbReference>
<dbReference type="Proteomes" id="UP000739538">
    <property type="component" value="Unassembled WGS sequence"/>
</dbReference>
<dbReference type="CDD" id="cd03139">
    <property type="entry name" value="GATase1_PfpI_2"/>
    <property type="match status" value="1"/>
</dbReference>
<evidence type="ECO:0000259" key="1">
    <source>
        <dbReference type="Pfam" id="PF01965"/>
    </source>
</evidence>
<name>A0A956NHN9_UNCEI</name>
<dbReference type="InterPro" id="IPR029062">
    <property type="entry name" value="Class_I_gatase-like"/>
</dbReference>